<feature type="compositionally biased region" description="Basic and acidic residues" evidence="2">
    <location>
        <begin position="288"/>
        <end position="306"/>
    </location>
</feature>
<dbReference type="AlphaFoldDB" id="A0A4U6UV08"/>
<dbReference type="InterPro" id="IPR000719">
    <property type="entry name" value="Prot_kinase_dom"/>
</dbReference>
<dbReference type="GO" id="GO:0004672">
    <property type="term" value="F:protein kinase activity"/>
    <property type="evidence" value="ECO:0007669"/>
    <property type="project" value="InterPro"/>
</dbReference>
<dbReference type="InterPro" id="IPR001245">
    <property type="entry name" value="Ser-Thr/Tyr_kinase_cat_dom"/>
</dbReference>
<dbReference type="Proteomes" id="UP000298652">
    <property type="component" value="Chromosome 4"/>
</dbReference>
<name>A0A4U6UV08_SETVI</name>
<dbReference type="Gramene" id="TKW19305">
    <property type="protein sequence ID" value="TKW19305"/>
    <property type="gene ID" value="SEVIR_4G011203v2"/>
</dbReference>
<evidence type="ECO:0000259" key="3">
    <source>
        <dbReference type="PROSITE" id="PS50011"/>
    </source>
</evidence>
<feature type="region of interest" description="Disordered" evidence="2">
    <location>
        <begin position="288"/>
        <end position="314"/>
    </location>
</feature>
<evidence type="ECO:0000313" key="4">
    <source>
        <dbReference type="EMBL" id="TKW19305.1"/>
    </source>
</evidence>
<dbReference type="GO" id="GO:0005524">
    <property type="term" value="F:ATP binding"/>
    <property type="evidence" value="ECO:0007669"/>
    <property type="project" value="UniProtKB-UniRule"/>
</dbReference>
<accession>A0A4U6UV08</accession>
<dbReference type="PROSITE" id="PS50011">
    <property type="entry name" value="PROTEIN_KINASE_DOM"/>
    <property type="match status" value="1"/>
</dbReference>
<dbReference type="Gene3D" id="3.30.200.20">
    <property type="entry name" value="Phosphorylase Kinase, domain 1"/>
    <property type="match status" value="1"/>
</dbReference>
<sequence>MASNQEDSRLALEKALHDESVEPSFVPLSLLEDITGNFSEDAKIGRGGFATVYKGRLGNGTVAVKRLEKIKREDFKFQDNELSCMIKAKHTNIVRLLGYCCVAEKERVPVPGPGWSWEDANRQLLLCSEYLPNGSLDRYIKGRINHVRITKFTSCKSSFVNYSTIDIYMLHILRRQILQIPMELHELFCSGYMAPEVYTFGANNRDRRLMISREADRYSLGVIIMDLLVGRDKTKDFLRNKQGGRYKVDEVLQIWEGAFKTLAEEHRILVRQQVKLCAEIAMECMDMDPRDETTGASVSEERRTPEQRPTASQITRRLAEMEQSNWAALEKLCLVGPTPTESEALAALDI</sequence>
<feature type="domain" description="Protein kinase" evidence="3">
    <location>
        <begin position="38"/>
        <end position="350"/>
    </location>
</feature>
<proteinExistence type="predicted"/>
<dbReference type="PROSITE" id="PS00107">
    <property type="entry name" value="PROTEIN_KINASE_ATP"/>
    <property type="match status" value="1"/>
</dbReference>
<gene>
    <name evidence="4" type="ORF">SEVIR_4G011203v2</name>
</gene>
<dbReference type="InterPro" id="IPR011009">
    <property type="entry name" value="Kinase-like_dom_sf"/>
</dbReference>
<protein>
    <recommendedName>
        <fullName evidence="3">Protein kinase domain-containing protein</fullName>
    </recommendedName>
</protein>
<keyword evidence="5" id="KW-1185">Reference proteome</keyword>
<keyword evidence="1" id="KW-0547">Nucleotide-binding</keyword>
<reference evidence="4" key="1">
    <citation type="submission" date="2019-03" db="EMBL/GenBank/DDBJ databases">
        <title>WGS assembly of Setaria viridis.</title>
        <authorList>
            <person name="Huang P."/>
            <person name="Jenkins J."/>
            <person name="Grimwood J."/>
            <person name="Barry K."/>
            <person name="Healey A."/>
            <person name="Mamidi S."/>
            <person name="Sreedasyam A."/>
            <person name="Shu S."/>
            <person name="Feldman M."/>
            <person name="Wu J."/>
            <person name="Yu Y."/>
            <person name="Chen C."/>
            <person name="Johnson J."/>
            <person name="Rokhsar D."/>
            <person name="Baxter I."/>
            <person name="Schmutz J."/>
            <person name="Brutnell T."/>
            <person name="Kellogg E."/>
        </authorList>
    </citation>
    <scope>NUCLEOTIDE SEQUENCE [LARGE SCALE GENOMIC DNA]</scope>
</reference>
<evidence type="ECO:0000256" key="1">
    <source>
        <dbReference type="PROSITE-ProRule" id="PRU10141"/>
    </source>
</evidence>
<dbReference type="EMBL" id="CM016555">
    <property type="protein sequence ID" value="TKW19305.1"/>
    <property type="molecule type" value="Genomic_DNA"/>
</dbReference>
<dbReference type="SUPFAM" id="SSF56112">
    <property type="entry name" value="Protein kinase-like (PK-like)"/>
    <property type="match status" value="1"/>
</dbReference>
<dbReference type="Pfam" id="PF07714">
    <property type="entry name" value="PK_Tyr_Ser-Thr"/>
    <property type="match status" value="1"/>
</dbReference>
<dbReference type="Gene3D" id="1.10.510.10">
    <property type="entry name" value="Transferase(Phosphotransferase) domain 1"/>
    <property type="match status" value="1"/>
</dbReference>
<dbReference type="InterPro" id="IPR017441">
    <property type="entry name" value="Protein_kinase_ATP_BS"/>
</dbReference>
<dbReference type="PANTHER" id="PTHR45707">
    <property type="entry name" value="C2 CALCIUM/LIPID-BINDING PLANT PHOSPHORIBOSYLTRANSFERASE FAMILY PROTEIN"/>
    <property type="match status" value="1"/>
</dbReference>
<keyword evidence="1" id="KW-0067">ATP-binding</keyword>
<evidence type="ECO:0000313" key="5">
    <source>
        <dbReference type="Proteomes" id="UP000298652"/>
    </source>
</evidence>
<feature type="binding site" evidence="1">
    <location>
        <position position="65"/>
    </location>
    <ligand>
        <name>ATP</name>
        <dbReference type="ChEBI" id="CHEBI:30616"/>
    </ligand>
</feature>
<organism evidence="4 5">
    <name type="scientific">Setaria viridis</name>
    <name type="common">Green bristlegrass</name>
    <name type="synonym">Setaria italica subsp. viridis</name>
    <dbReference type="NCBI Taxonomy" id="4556"/>
    <lineage>
        <taxon>Eukaryota</taxon>
        <taxon>Viridiplantae</taxon>
        <taxon>Streptophyta</taxon>
        <taxon>Embryophyta</taxon>
        <taxon>Tracheophyta</taxon>
        <taxon>Spermatophyta</taxon>
        <taxon>Magnoliopsida</taxon>
        <taxon>Liliopsida</taxon>
        <taxon>Poales</taxon>
        <taxon>Poaceae</taxon>
        <taxon>PACMAD clade</taxon>
        <taxon>Panicoideae</taxon>
        <taxon>Panicodae</taxon>
        <taxon>Paniceae</taxon>
        <taxon>Cenchrinae</taxon>
        <taxon>Setaria</taxon>
    </lineage>
</organism>
<evidence type="ECO:0000256" key="2">
    <source>
        <dbReference type="SAM" id="MobiDB-lite"/>
    </source>
</evidence>
<dbReference type="PANTHER" id="PTHR45707:SF70">
    <property type="entry name" value="PROTEIN KINASE DOMAIN-CONTAINING PROTEIN"/>
    <property type="match status" value="1"/>
</dbReference>